<evidence type="ECO:0000256" key="4">
    <source>
        <dbReference type="ARBA" id="ARBA00022692"/>
    </source>
</evidence>
<keyword evidence="9" id="KW-1185">Reference proteome</keyword>
<gene>
    <name evidence="8" type="ORF">SM124_09700</name>
</gene>
<evidence type="ECO:0000313" key="9">
    <source>
        <dbReference type="Proteomes" id="UP001290455"/>
    </source>
</evidence>
<feature type="transmembrane region" description="Helical" evidence="7">
    <location>
        <begin position="79"/>
        <end position="105"/>
    </location>
</feature>
<feature type="transmembrane region" description="Helical" evidence="7">
    <location>
        <begin position="359"/>
        <end position="379"/>
    </location>
</feature>
<dbReference type="EMBL" id="JAXOFX010000005">
    <property type="protein sequence ID" value="MDZ5472019.1"/>
    <property type="molecule type" value="Genomic_DNA"/>
</dbReference>
<evidence type="ECO:0000256" key="5">
    <source>
        <dbReference type="ARBA" id="ARBA00022989"/>
    </source>
</evidence>
<feature type="transmembrane region" description="Helical" evidence="7">
    <location>
        <begin position="330"/>
        <end position="347"/>
    </location>
</feature>
<reference evidence="8 9" key="1">
    <citation type="submission" date="2023-11" db="EMBL/GenBank/DDBJ databases">
        <title>Bacillus jintuensis, isolated from a mudflat on the Beibu Gulf coast.</title>
        <authorList>
            <person name="Li M."/>
        </authorList>
    </citation>
    <scope>NUCLEOTIDE SEQUENCE [LARGE SCALE GENOMIC DNA]</scope>
    <source>
        <strain evidence="8 9">31A1R</strain>
    </source>
</reference>
<proteinExistence type="predicted"/>
<comment type="caution">
    <text evidence="8">The sequence shown here is derived from an EMBL/GenBank/DDBJ whole genome shotgun (WGS) entry which is preliminary data.</text>
</comment>
<feature type="transmembrane region" description="Helical" evidence="7">
    <location>
        <begin position="222"/>
        <end position="242"/>
    </location>
</feature>
<feature type="transmembrane region" description="Helical" evidence="7">
    <location>
        <begin position="12"/>
        <end position="34"/>
    </location>
</feature>
<keyword evidence="4 7" id="KW-0812">Transmembrane</keyword>
<feature type="transmembrane region" description="Helical" evidence="7">
    <location>
        <begin position="306"/>
        <end position="324"/>
    </location>
</feature>
<dbReference type="SUPFAM" id="SSF118215">
    <property type="entry name" value="Proton glutamate symport protein"/>
    <property type="match status" value="1"/>
</dbReference>
<feature type="transmembrane region" description="Helical" evidence="7">
    <location>
        <begin position="46"/>
        <end position="67"/>
    </location>
</feature>
<organism evidence="8 9">
    <name type="scientific">Robertmurraya mangrovi</name>
    <dbReference type="NCBI Taxonomy" id="3098077"/>
    <lineage>
        <taxon>Bacteria</taxon>
        <taxon>Bacillati</taxon>
        <taxon>Bacillota</taxon>
        <taxon>Bacilli</taxon>
        <taxon>Bacillales</taxon>
        <taxon>Bacillaceae</taxon>
        <taxon>Robertmurraya</taxon>
    </lineage>
</organism>
<evidence type="ECO:0000256" key="3">
    <source>
        <dbReference type="ARBA" id="ARBA00022475"/>
    </source>
</evidence>
<dbReference type="InterPro" id="IPR036458">
    <property type="entry name" value="Na:dicarbo_symporter_sf"/>
</dbReference>
<dbReference type="RefSeq" id="WP_322446323.1">
    <property type="nucleotide sequence ID" value="NZ_JAXOFX010000005.1"/>
</dbReference>
<sequence>MSETKKVGILKSYRFPLILLLSIIIGSLIGISMGEDAAVLQPLGDLFLNLMFTIVVPLVFFSLSAVVANMQNLKRLGSIMGSMMLVFIVTGIIASMVMIVAVTMVPPSEGTTIELTQPEEVEELSLGAQVVKAVSVPDFVDLFSRRNMLALIVFSVLFGLATNLVGEKGRPVATFLASASEVMGKLVKLVMYYAPIGLAAYFAALVGVFGPELLGSYARAMIVYYPVTVLYFFIGFTIYAYIAGGKKGISRFWKNIAAPAITSLGTCSSVATIPTNVDAARKIGVPKDVRDVVIPMGAQIHMDGSALGAILKISFLFGIFNMNFSGIETFLYAIVISIAAGTVMSGVPGGGFIAEMFIVTIYGFPMEALPILAVLGTLIDPPATMVNATGDTVSSMAVTRLVEGKEWIESDIEESNQLTA</sequence>
<evidence type="ECO:0000256" key="1">
    <source>
        <dbReference type="ARBA" id="ARBA00004651"/>
    </source>
</evidence>
<evidence type="ECO:0000256" key="7">
    <source>
        <dbReference type="SAM" id="Phobius"/>
    </source>
</evidence>
<feature type="transmembrane region" description="Helical" evidence="7">
    <location>
        <begin position="186"/>
        <end position="210"/>
    </location>
</feature>
<evidence type="ECO:0000313" key="8">
    <source>
        <dbReference type="EMBL" id="MDZ5472019.1"/>
    </source>
</evidence>
<comment type="subcellular location">
    <subcellularLocation>
        <location evidence="1">Cell membrane</location>
        <topology evidence="1">Multi-pass membrane protein</topology>
    </subcellularLocation>
</comment>
<keyword evidence="6 7" id="KW-0472">Membrane</keyword>
<evidence type="ECO:0000256" key="6">
    <source>
        <dbReference type="ARBA" id="ARBA00023136"/>
    </source>
</evidence>
<dbReference type="Pfam" id="PF00375">
    <property type="entry name" value="SDF"/>
    <property type="match status" value="1"/>
</dbReference>
<keyword evidence="3" id="KW-1003">Cell membrane</keyword>
<name>A0ABU5IXW8_9BACI</name>
<feature type="transmembrane region" description="Helical" evidence="7">
    <location>
        <begin position="148"/>
        <end position="166"/>
    </location>
</feature>
<dbReference type="Proteomes" id="UP001290455">
    <property type="component" value="Unassembled WGS sequence"/>
</dbReference>
<accession>A0ABU5IXW8</accession>
<dbReference type="InterPro" id="IPR001991">
    <property type="entry name" value="Na-dicarboxylate_symporter"/>
</dbReference>
<dbReference type="Gene3D" id="1.10.3860.10">
    <property type="entry name" value="Sodium:dicarboxylate symporter"/>
    <property type="match status" value="1"/>
</dbReference>
<keyword evidence="2" id="KW-0813">Transport</keyword>
<protein>
    <submittedName>
        <fullName evidence="8">Dicarboxylate/amino acid:cation symporter</fullName>
    </submittedName>
</protein>
<dbReference type="PRINTS" id="PR00173">
    <property type="entry name" value="EDTRNSPORT"/>
</dbReference>
<keyword evidence="5 7" id="KW-1133">Transmembrane helix</keyword>
<dbReference type="PANTHER" id="PTHR42865">
    <property type="entry name" value="PROTON/GLUTAMATE-ASPARTATE SYMPORTER"/>
    <property type="match status" value="1"/>
</dbReference>
<evidence type="ECO:0000256" key="2">
    <source>
        <dbReference type="ARBA" id="ARBA00022448"/>
    </source>
</evidence>
<dbReference type="PANTHER" id="PTHR42865:SF7">
    <property type="entry name" value="PROTON_GLUTAMATE-ASPARTATE SYMPORTER"/>
    <property type="match status" value="1"/>
</dbReference>